<keyword evidence="2" id="KW-1185">Reference proteome</keyword>
<sequence length="249" mass="26135">MRRSAGPMRRASRWWASSRAMRHRPARSCRSTACSSVPTRSSSVAAMSSLTTSEGLGFRDLVFSDLVRYRPDEKPTWRGVAVRCLSNPGMIASLVLRGQQMAYRRGRIRTAFLLRTVGMLLVSADFVPGMDIGPGLLMPHPNGVVIGNGLVVGANVTFGGGVTAGERQADRPGGGYPTICDGAIVLANAVLVGPVTVGAHAQVGANSVLLSDAPDHAVMFGVPARRISEREGIIPGAQAMPVTDESAGA</sequence>
<protein>
    <recommendedName>
        <fullName evidence="3">Serine acetyltransferase</fullName>
    </recommendedName>
</protein>
<proteinExistence type="predicted"/>
<accession>A0A641ARN2</accession>
<dbReference type="PANTHER" id="PTHR42811">
    <property type="entry name" value="SERINE ACETYLTRANSFERASE"/>
    <property type="match status" value="1"/>
</dbReference>
<dbReference type="OrthoDB" id="2643438at2"/>
<dbReference type="Pfam" id="PF00132">
    <property type="entry name" value="Hexapep"/>
    <property type="match status" value="1"/>
</dbReference>
<dbReference type="InterPro" id="IPR011004">
    <property type="entry name" value="Trimer_LpxA-like_sf"/>
</dbReference>
<dbReference type="SUPFAM" id="SSF51161">
    <property type="entry name" value="Trimeric LpxA-like enzymes"/>
    <property type="match status" value="1"/>
</dbReference>
<evidence type="ECO:0000313" key="1">
    <source>
        <dbReference type="EMBL" id="KAA1380750.1"/>
    </source>
</evidence>
<evidence type="ECO:0008006" key="3">
    <source>
        <dbReference type="Google" id="ProtNLM"/>
    </source>
</evidence>
<reference evidence="1" key="1">
    <citation type="submission" date="2019-09" db="EMBL/GenBank/DDBJ databases">
        <authorList>
            <person name="Li J."/>
        </authorList>
    </citation>
    <scope>NUCLEOTIDE SEQUENCE [LARGE SCALE GENOMIC DNA]</scope>
    <source>
        <strain evidence="1">NRBC 14897</strain>
    </source>
</reference>
<name>A0A641ARN2_9ACTN</name>
<evidence type="ECO:0000313" key="2">
    <source>
        <dbReference type="Proteomes" id="UP001515100"/>
    </source>
</evidence>
<dbReference type="Proteomes" id="UP001515100">
    <property type="component" value="Unassembled WGS sequence"/>
</dbReference>
<dbReference type="AlphaFoldDB" id="A0A641ARN2"/>
<gene>
    <name evidence="1" type="ORF">ESP62_006205</name>
</gene>
<organism evidence="1 2">
    <name type="scientific">Aeromicrobium fastidiosum</name>
    <dbReference type="NCBI Taxonomy" id="52699"/>
    <lineage>
        <taxon>Bacteria</taxon>
        <taxon>Bacillati</taxon>
        <taxon>Actinomycetota</taxon>
        <taxon>Actinomycetes</taxon>
        <taxon>Propionibacteriales</taxon>
        <taxon>Nocardioidaceae</taxon>
        <taxon>Aeromicrobium</taxon>
    </lineage>
</organism>
<dbReference type="EMBL" id="SDPP02000001">
    <property type="protein sequence ID" value="KAA1380750.1"/>
    <property type="molecule type" value="Genomic_DNA"/>
</dbReference>
<dbReference type="InterPro" id="IPR001451">
    <property type="entry name" value="Hexapep"/>
</dbReference>
<comment type="caution">
    <text evidence="1">The sequence shown here is derived from an EMBL/GenBank/DDBJ whole genome shotgun (WGS) entry which is preliminary data.</text>
</comment>
<dbReference type="Gene3D" id="2.160.10.10">
    <property type="entry name" value="Hexapeptide repeat proteins"/>
    <property type="match status" value="1"/>
</dbReference>